<evidence type="ECO:0000313" key="4">
    <source>
        <dbReference type="WBParaSite" id="nRc.2.0.1.t20889-RA"/>
    </source>
</evidence>
<keyword evidence="2" id="KW-0647">Proteasome</keyword>
<dbReference type="GO" id="GO:0005634">
    <property type="term" value="C:nucleus"/>
    <property type="evidence" value="ECO:0007669"/>
    <property type="project" value="TreeGrafter"/>
</dbReference>
<sequence length="178" mass="18920">MLGSKSVAAATDMTLYAAETQHEKTLRGLCVGLSLLNYGRLEEATGLIETLSGDKDPNMRRSAVYSLAMAYCGTGCSTAIGRLLKISVSDVNDDVRRAAVTSPKDCPTIVRHLAESYNPHVRYGSAMALGIACAGTASSVISNATKKDALALTEPMMNDPVGYRFVPILSARLHPKLV</sequence>
<dbReference type="SUPFAM" id="SSF48371">
    <property type="entry name" value="ARM repeat"/>
    <property type="match status" value="1"/>
</dbReference>
<reference evidence="4" key="1">
    <citation type="submission" date="2022-11" db="UniProtKB">
        <authorList>
            <consortium name="WormBaseParasite"/>
        </authorList>
    </citation>
    <scope>IDENTIFICATION</scope>
</reference>
<keyword evidence="1" id="KW-0677">Repeat</keyword>
<protein>
    <submittedName>
        <fullName evidence="4">Uncharacterized protein</fullName>
    </submittedName>
</protein>
<dbReference type="PANTHER" id="PTHR10943:SF2">
    <property type="entry name" value="26S PROTEASOME NON-ATPASE REGULATORY SUBUNIT 1"/>
    <property type="match status" value="1"/>
</dbReference>
<dbReference type="WBParaSite" id="nRc.2.0.1.t20889-RA">
    <property type="protein sequence ID" value="nRc.2.0.1.t20889-RA"/>
    <property type="gene ID" value="nRc.2.0.1.g20889"/>
</dbReference>
<accession>A0A915J507</accession>
<evidence type="ECO:0000313" key="3">
    <source>
        <dbReference type="Proteomes" id="UP000887565"/>
    </source>
</evidence>
<dbReference type="AlphaFoldDB" id="A0A915J507"/>
<evidence type="ECO:0000256" key="2">
    <source>
        <dbReference type="ARBA" id="ARBA00022942"/>
    </source>
</evidence>
<dbReference type="GO" id="GO:0008540">
    <property type="term" value="C:proteasome regulatory particle, base subcomplex"/>
    <property type="evidence" value="ECO:0007669"/>
    <property type="project" value="TreeGrafter"/>
</dbReference>
<dbReference type="GO" id="GO:0034515">
    <property type="term" value="C:proteasome storage granule"/>
    <property type="evidence" value="ECO:0007669"/>
    <property type="project" value="TreeGrafter"/>
</dbReference>
<dbReference type="InterPro" id="IPR016024">
    <property type="entry name" value="ARM-type_fold"/>
</dbReference>
<dbReference type="GO" id="GO:0043161">
    <property type="term" value="P:proteasome-mediated ubiquitin-dependent protein catabolic process"/>
    <property type="evidence" value="ECO:0007669"/>
    <property type="project" value="TreeGrafter"/>
</dbReference>
<proteinExistence type="predicted"/>
<dbReference type="InterPro" id="IPR011989">
    <property type="entry name" value="ARM-like"/>
</dbReference>
<dbReference type="PANTHER" id="PTHR10943">
    <property type="entry name" value="26S PROTEASOME NON-ATPASE REGULATORY SUBUNIT"/>
    <property type="match status" value="1"/>
</dbReference>
<organism evidence="3 4">
    <name type="scientific">Romanomermis culicivorax</name>
    <name type="common">Nematode worm</name>
    <dbReference type="NCBI Taxonomy" id="13658"/>
    <lineage>
        <taxon>Eukaryota</taxon>
        <taxon>Metazoa</taxon>
        <taxon>Ecdysozoa</taxon>
        <taxon>Nematoda</taxon>
        <taxon>Enoplea</taxon>
        <taxon>Dorylaimia</taxon>
        <taxon>Mermithida</taxon>
        <taxon>Mermithoidea</taxon>
        <taxon>Mermithidae</taxon>
        <taxon>Romanomermis</taxon>
    </lineage>
</organism>
<dbReference type="OMA" id="NRINPTH"/>
<dbReference type="Gene3D" id="1.25.10.10">
    <property type="entry name" value="Leucine-rich Repeat Variant"/>
    <property type="match status" value="1"/>
</dbReference>
<keyword evidence="3" id="KW-1185">Reference proteome</keyword>
<dbReference type="Proteomes" id="UP000887565">
    <property type="component" value="Unplaced"/>
</dbReference>
<evidence type="ECO:0000256" key="1">
    <source>
        <dbReference type="ARBA" id="ARBA00022737"/>
    </source>
</evidence>
<name>A0A915J507_ROMCU</name>